<protein>
    <submittedName>
        <fullName evidence="1">Uncharacterized protein</fullName>
    </submittedName>
</protein>
<sequence length="352" mass="38890">MAITSQPAKAHAPLSSSSYILQCPPVMRYSDVPFRFKATRFTSTAPANRVTGASTLNLLLTCAISGNAEWWVPFLRRLFEAQRDSLVRIGTAWVVEAPNHGDGAVLNEVLLTSQYKEVFPVAQYGVAIKALFKSPNMLPGDRTNLVALSHSAGAAALMFALTTSDLRSQFSSIFVIEGTEIPPDYLGHLAHHVSVYKTYNAGRPARWASLGEGVRFLSTHAPWKSFHPEAFDLLCRTYFRTTESGDVVTKTPLEQESATWADFESTPEFVRRLEAATSVIPVYILIGGVRKFWSRDLEKALALEHQKLQRQGATLISIDGAGHYIPQEKPDELSRAILDILVQMPIASRAML</sequence>
<organism evidence="1 2">
    <name type="scientific">Auriscalpium vulgare</name>
    <dbReference type="NCBI Taxonomy" id="40419"/>
    <lineage>
        <taxon>Eukaryota</taxon>
        <taxon>Fungi</taxon>
        <taxon>Dikarya</taxon>
        <taxon>Basidiomycota</taxon>
        <taxon>Agaricomycotina</taxon>
        <taxon>Agaricomycetes</taxon>
        <taxon>Russulales</taxon>
        <taxon>Auriscalpiaceae</taxon>
        <taxon>Auriscalpium</taxon>
    </lineage>
</organism>
<dbReference type="Proteomes" id="UP000814033">
    <property type="component" value="Unassembled WGS sequence"/>
</dbReference>
<dbReference type="EMBL" id="MU276235">
    <property type="protein sequence ID" value="KAI0040033.1"/>
    <property type="molecule type" value="Genomic_DNA"/>
</dbReference>
<reference evidence="1" key="2">
    <citation type="journal article" date="2022" name="New Phytol.">
        <title>Evolutionary transition to the ectomycorrhizal habit in the genomes of a hyperdiverse lineage of mushroom-forming fungi.</title>
        <authorList>
            <person name="Looney B."/>
            <person name="Miyauchi S."/>
            <person name="Morin E."/>
            <person name="Drula E."/>
            <person name="Courty P.E."/>
            <person name="Kohler A."/>
            <person name="Kuo A."/>
            <person name="LaButti K."/>
            <person name="Pangilinan J."/>
            <person name="Lipzen A."/>
            <person name="Riley R."/>
            <person name="Andreopoulos W."/>
            <person name="He G."/>
            <person name="Johnson J."/>
            <person name="Nolan M."/>
            <person name="Tritt A."/>
            <person name="Barry K.W."/>
            <person name="Grigoriev I.V."/>
            <person name="Nagy L.G."/>
            <person name="Hibbett D."/>
            <person name="Henrissat B."/>
            <person name="Matheny P.B."/>
            <person name="Labbe J."/>
            <person name="Martin F.M."/>
        </authorList>
    </citation>
    <scope>NUCLEOTIDE SEQUENCE</scope>
    <source>
        <strain evidence="1">FP105234-sp</strain>
    </source>
</reference>
<name>A0ACB8R7M7_9AGAM</name>
<keyword evidence="2" id="KW-1185">Reference proteome</keyword>
<evidence type="ECO:0000313" key="2">
    <source>
        <dbReference type="Proteomes" id="UP000814033"/>
    </source>
</evidence>
<gene>
    <name evidence="1" type="ORF">FA95DRAFT_930111</name>
</gene>
<reference evidence="1" key="1">
    <citation type="submission" date="2021-02" db="EMBL/GenBank/DDBJ databases">
        <authorList>
            <consortium name="DOE Joint Genome Institute"/>
            <person name="Ahrendt S."/>
            <person name="Looney B.P."/>
            <person name="Miyauchi S."/>
            <person name="Morin E."/>
            <person name="Drula E."/>
            <person name="Courty P.E."/>
            <person name="Chicoki N."/>
            <person name="Fauchery L."/>
            <person name="Kohler A."/>
            <person name="Kuo A."/>
            <person name="Labutti K."/>
            <person name="Pangilinan J."/>
            <person name="Lipzen A."/>
            <person name="Riley R."/>
            <person name="Andreopoulos W."/>
            <person name="He G."/>
            <person name="Johnson J."/>
            <person name="Barry K.W."/>
            <person name="Grigoriev I.V."/>
            <person name="Nagy L."/>
            <person name="Hibbett D."/>
            <person name="Henrissat B."/>
            <person name="Matheny P.B."/>
            <person name="Labbe J."/>
            <person name="Martin F."/>
        </authorList>
    </citation>
    <scope>NUCLEOTIDE SEQUENCE</scope>
    <source>
        <strain evidence="1">FP105234-sp</strain>
    </source>
</reference>
<comment type="caution">
    <text evidence="1">The sequence shown here is derived from an EMBL/GenBank/DDBJ whole genome shotgun (WGS) entry which is preliminary data.</text>
</comment>
<accession>A0ACB8R7M7</accession>
<proteinExistence type="predicted"/>
<evidence type="ECO:0000313" key="1">
    <source>
        <dbReference type="EMBL" id="KAI0040033.1"/>
    </source>
</evidence>